<keyword evidence="4" id="KW-0997">Cell inner membrane</keyword>
<keyword evidence="7" id="KW-0677">Repeat</keyword>
<sequence>MRKLITIRFQKDFLFMTTFYTVVSWLVILGYWLLIAGVTLRILMKRRAVPSAMAWLLIIYILPLVGIIAYLSFGELHLGKRRAERARAMWPSTAKWLADLKACKHIFAEENSSVAASLFKLCERRQGIAGVKGNQLQLMTSSDDVMQALIRDIQLARHNIEMVFYIWQPGGMADQVAESLMAAARRGIHCRLMLDSAGSVAFFRSPWAGMMRNAGIEVVEALKVNLFRVFLRRMDLRQHRKMVLIDNYIAYTGSMNMVDPRFFKQDSGVGQWIDLMARMEGPIATSMGIVYSCDWEIETGKRILPPPPDGNIMPFEEASGHTIHTIASGPGFPEDLIHQALLTAAYSAREYLIMTTPYFVPSEDLLHAICTAAQRGVDVSIIMPRKNDSLLVGWASRAFFSELLAAGVKIYQFEGGLLHTKSVLVDGELSLVGTVNLDMRSLWLNFEITLVIDDAGFGGDLAAVQDDYISRSRLLDARLWAKRPLWQRIAERLFYFFSPLL</sequence>
<dbReference type="Gene3D" id="3.30.870.10">
    <property type="entry name" value="Endonuclease Chain A"/>
    <property type="match status" value="2"/>
</dbReference>
<accession>A0A0U3TYM0</accession>
<evidence type="ECO:0000256" key="7">
    <source>
        <dbReference type="ARBA" id="ARBA00022737"/>
    </source>
</evidence>
<keyword evidence="8 13" id="KW-1133">Transmembrane helix</keyword>
<organism evidence="15">
    <name type="scientific">Enterobacter cloacae</name>
    <dbReference type="NCBI Taxonomy" id="550"/>
    <lineage>
        <taxon>Bacteria</taxon>
        <taxon>Pseudomonadati</taxon>
        <taxon>Pseudomonadota</taxon>
        <taxon>Gammaproteobacteria</taxon>
        <taxon>Enterobacterales</taxon>
        <taxon>Enterobacteriaceae</taxon>
        <taxon>Enterobacter</taxon>
        <taxon>Enterobacter cloacae complex</taxon>
    </lineage>
</organism>
<keyword evidence="6 13" id="KW-0812">Transmembrane</keyword>
<dbReference type="FunFam" id="3.30.870.10:FF:000003">
    <property type="entry name" value="Cardiolipin synthase A"/>
    <property type="match status" value="1"/>
</dbReference>
<proteinExistence type="inferred from homology"/>
<dbReference type="CDD" id="cd09158">
    <property type="entry name" value="PLDc_EcCLS_like_2"/>
    <property type="match status" value="1"/>
</dbReference>
<dbReference type="InterPro" id="IPR001736">
    <property type="entry name" value="PLipase_D/transphosphatidylase"/>
</dbReference>
<dbReference type="FunFam" id="3.30.870.10:FF:000002">
    <property type="entry name" value="Cardiolipin synthase A"/>
    <property type="match status" value="1"/>
</dbReference>
<comment type="subcellular location">
    <subcellularLocation>
        <location evidence="1 13">Cell membrane</location>
        <topology evidence="1 13">Multi-pass membrane protein</topology>
    </subcellularLocation>
</comment>
<keyword evidence="9 13" id="KW-0443">Lipid metabolism</keyword>
<dbReference type="InterPro" id="IPR025202">
    <property type="entry name" value="PLD-like_dom"/>
</dbReference>
<dbReference type="SMART" id="SM00155">
    <property type="entry name" value="PLDc"/>
    <property type="match status" value="2"/>
</dbReference>
<dbReference type="InterPro" id="IPR022924">
    <property type="entry name" value="Cardiolipin_synthase"/>
</dbReference>
<dbReference type="InterPro" id="IPR027379">
    <property type="entry name" value="CLS_N"/>
</dbReference>
<gene>
    <name evidence="13" type="primary">clsA</name>
</gene>
<comment type="catalytic activity">
    <reaction evidence="13">
        <text>2 a 1,2-diacyl-sn-glycero-3-phospho-(1'-sn-glycerol) = a cardiolipin + glycerol</text>
        <dbReference type="Rhea" id="RHEA:31451"/>
        <dbReference type="ChEBI" id="CHEBI:17754"/>
        <dbReference type="ChEBI" id="CHEBI:62237"/>
        <dbReference type="ChEBI" id="CHEBI:64716"/>
    </reaction>
</comment>
<evidence type="ECO:0000256" key="4">
    <source>
        <dbReference type="ARBA" id="ARBA00022519"/>
    </source>
</evidence>
<name>A0A0U3TYM0_ENTCL</name>
<feature type="domain" description="PLD phosphodiesterase" evidence="14">
    <location>
        <begin position="234"/>
        <end position="261"/>
    </location>
</feature>
<protein>
    <recommendedName>
        <fullName evidence="13">Cardiolipin synthase A</fullName>
        <shortName evidence="13">CL synthase</shortName>
        <ecNumber evidence="13">2.7.8.-</ecNumber>
    </recommendedName>
</protein>
<feature type="active site" evidence="13">
    <location>
        <position position="239"/>
    </location>
</feature>
<dbReference type="PROSITE" id="PS50035">
    <property type="entry name" value="PLD"/>
    <property type="match status" value="2"/>
</dbReference>
<dbReference type="GO" id="GO:0008808">
    <property type="term" value="F:cardiolipin synthase activity"/>
    <property type="evidence" value="ECO:0007669"/>
    <property type="project" value="UniProtKB-UniRule"/>
</dbReference>
<reference evidence="15" key="1">
    <citation type="journal article" date="2015" name="J. Clin. Microbiol.">
        <title>Co-Production of KPC-18 and VIM-1 Carbapenemases by Enterobacter cloacae: Implications for Newer beta-Lactam-beta-Lactamase Inhibitor Combinations.</title>
        <authorList>
            <person name="Thomson G.K."/>
            <person name="Snyder J.W."/>
            <person name="McElheny C.L."/>
            <person name="Thomson K.S."/>
            <person name="Doi Y."/>
        </authorList>
    </citation>
    <scope>NUCLEOTIDE SEQUENCE</scope>
    <source>
        <strain evidence="15">G6809</strain>
    </source>
</reference>
<dbReference type="NCBIfam" id="TIGR04265">
    <property type="entry name" value="bac_cardiolipin"/>
    <property type="match status" value="1"/>
</dbReference>
<keyword evidence="12 13" id="KW-1208">Phospholipid metabolism</keyword>
<keyword evidence="2 13" id="KW-1003">Cell membrane</keyword>
<dbReference type="Pfam" id="PF13396">
    <property type="entry name" value="PLDc_N"/>
    <property type="match status" value="1"/>
</dbReference>
<evidence type="ECO:0000256" key="5">
    <source>
        <dbReference type="ARBA" id="ARBA00022679"/>
    </source>
</evidence>
<dbReference type="PANTHER" id="PTHR21248">
    <property type="entry name" value="CARDIOLIPIN SYNTHASE"/>
    <property type="match status" value="1"/>
</dbReference>
<feature type="active site" evidence="13">
    <location>
        <position position="246"/>
    </location>
</feature>
<feature type="domain" description="PLD phosphodiesterase" evidence="14">
    <location>
        <begin position="414"/>
        <end position="441"/>
    </location>
</feature>
<dbReference type="Pfam" id="PF13091">
    <property type="entry name" value="PLDc_2"/>
    <property type="match status" value="2"/>
</dbReference>
<evidence type="ECO:0000256" key="2">
    <source>
        <dbReference type="ARBA" id="ARBA00022475"/>
    </source>
</evidence>
<feature type="active site" evidence="13">
    <location>
        <position position="426"/>
    </location>
</feature>
<evidence type="ECO:0000256" key="11">
    <source>
        <dbReference type="ARBA" id="ARBA00023209"/>
    </source>
</evidence>
<dbReference type="PANTHER" id="PTHR21248:SF22">
    <property type="entry name" value="PHOSPHOLIPASE D"/>
    <property type="match status" value="1"/>
</dbReference>
<dbReference type="EMBL" id="KT884517">
    <property type="protein sequence ID" value="ALV83328.1"/>
    <property type="molecule type" value="Genomic_DNA"/>
</dbReference>
<feature type="transmembrane region" description="Helical" evidence="13">
    <location>
        <begin position="54"/>
        <end position="73"/>
    </location>
</feature>
<evidence type="ECO:0000256" key="12">
    <source>
        <dbReference type="ARBA" id="ARBA00023264"/>
    </source>
</evidence>
<dbReference type="GO" id="GO:0032049">
    <property type="term" value="P:cardiolipin biosynthetic process"/>
    <property type="evidence" value="ECO:0007669"/>
    <property type="project" value="UniProtKB-UniRule"/>
</dbReference>
<evidence type="ECO:0000313" key="15">
    <source>
        <dbReference type="EMBL" id="ALV83328.1"/>
    </source>
</evidence>
<dbReference type="InterPro" id="IPR030840">
    <property type="entry name" value="CL_synthase_A"/>
</dbReference>
<keyword evidence="5 13" id="KW-0808">Transferase</keyword>
<comment type="similarity">
    <text evidence="13">Belongs to the phospholipase D family. Cardiolipin synthase subfamily. ClsA sub-subfamily.</text>
</comment>
<evidence type="ECO:0000256" key="3">
    <source>
        <dbReference type="ARBA" id="ARBA00022516"/>
    </source>
</evidence>
<dbReference type="SUPFAM" id="SSF56024">
    <property type="entry name" value="Phospholipase D/nuclease"/>
    <property type="match status" value="2"/>
</dbReference>
<dbReference type="EC" id="2.7.8.-" evidence="13"/>
<dbReference type="GO" id="GO:0005886">
    <property type="term" value="C:plasma membrane"/>
    <property type="evidence" value="ECO:0007669"/>
    <property type="project" value="UniProtKB-SubCell"/>
</dbReference>
<evidence type="ECO:0000256" key="13">
    <source>
        <dbReference type="HAMAP-Rule" id="MF_00190"/>
    </source>
</evidence>
<feature type="active site" evidence="13">
    <location>
        <position position="421"/>
    </location>
</feature>
<feature type="active site" evidence="13">
    <location>
        <position position="241"/>
    </location>
</feature>
<evidence type="ECO:0000256" key="6">
    <source>
        <dbReference type="ARBA" id="ARBA00022692"/>
    </source>
</evidence>
<evidence type="ECO:0000256" key="10">
    <source>
        <dbReference type="ARBA" id="ARBA00023136"/>
    </source>
</evidence>
<keyword evidence="3 13" id="KW-0444">Lipid biosynthesis</keyword>
<evidence type="ECO:0000256" key="1">
    <source>
        <dbReference type="ARBA" id="ARBA00004651"/>
    </source>
</evidence>
<dbReference type="AlphaFoldDB" id="A0A0U3TYM0"/>
<evidence type="ECO:0000256" key="9">
    <source>
        <dbReference type="ARBA" id="ARBA00023098"/>
    </source>
</evidence>
<evidence type="ECO:0000256" key="8">
    <source>
        <dbReference type="ARBA" id="ARBA00022989"/>
    </source>
</evidence>
<dbReference type="HAMAP" id="MF_00190">
    <property type="entry name" value="Cardiolipin_synth_ClsA"/>
    <property type="match status" value="1"/>
</dbReference>
<feature type="transmembrane region" description="Helical" evidence="13">
    <location>
        <begin position="12"/>
        <end position="34"/>
    </location>
</feature>
<dbReference type="CDD" id="cd09152">
    <property type="entry name" value="PLDc_EcCLS_like_1"/>
    <property type="match status" value="1"/>
</dbReference>
<keyword evidence="10 13" id="KW-0472">Membrane</keyword>
<feature type="active site" evidence="13">
    <location>
        <position position="419"/>
    </location>
</feature>
<keyword evidence="11 13" id="KW-0594">Phospholipid biosynthesis</keyword>
<comment type="function">
    <text evidence="13">Catalyzes the reversible phosphatidyl group transfer from one phosphatidylglycerol molecule to another to form cardiolipin (CL) (diphosphatidylglycerol) and glycerol.</text>
</comment>
<evidence type="ECO:0000259" key="14">
    <source>
        <dbReference type="PROSITE" id="PS50035"/>
    </source>
</evidence>